<evidence type="ECO:0000313" key="2">
    <source>
        <dbReference type="Proteomes" id="UP000277204"/>
    </source>
</evidence>
<dbReference type="InterPro" id="IPR036259">
    <property type="entry name" value="MFS_trans_sf"/>
</dbReference>
<protein>
    <submittedName>
        <fullName evidence="1">Uncharacterized protein</fullName>
    </submittedName>
</protein>
<gene>
    <name evidence="1" type="ORF">SMRZ_LOCUS21500</name>
</gene>
<dbReference type="EMBL" id="UZAI01018729">
    <property type="protein sequence ID" value="VDP39773.1"/>
    <property type="molecule type" value="Genomic_DNA"/>
</dbReference>
<evidence type="ECO:0000313" key="1">
    <source>
        <dbReference type="EMBL" id="VDP39773.1"/>
    </source>
</evidence>
<sequence>MGSWISIIISSYATIFLGDLAWRAPFIFVETSRLSNNCQDKDFTENHDNGVTIQPIKVNIINQISKLFRILSPRQRLLLGTSASVHMCSTFLRYAIGDWIAIMLLNNKHGYSQSTAYLVASSYEFGGIFGSMLVGIVADLNVFSVSYNQIVCLVYRWMLFSLFWPMLFMITVC</sequence>
<organism evidence="1 2">
    <name type="scientific">Schistosoma margrebowiei</name>
    <dbReference type="NCBI Taxonomy" id="48269"/>
    <lineage>
        <taxon>Eukaryota</taxon>
        <taxon>Metazoa</taxon>
        <taxon>Spiralia</taxon>
        <taxon>Lophotrochozoa</taxon>
        <taxon>Platyhelminthes</taxon>
        <taxon>Trematoda</taxon>
        <taxon>Digenea</taxon>
        <taxon>Strigeidida</taxon>
        <taxon>Schistosomatoidea</taxon>
        <taxon>Schistosomatidae</taxon>
        <taxon>Schistosoma</taxon>
    </lineage>
</organism>
<reference evidence="1 2" key="1">
    <citation type="submission" date="2018-11" db="EMBL/GenBank/DDBJ databases">
        <authorList>
            <consortium name="Pathogen Informatics"/>
        </authorList>
    </citation>
    <scope>NUCLEOTIDE SEQUENCE [LARGE SCALE GENOMIC DNA]</scope>
    <source>
        <strain evidence="1 2">Zambia</strain>
    </source>
</reference>
<dbReference type="Gene3D" id="1.20.1250.20">
    <property type="entry name" value="MFS general substrate transporter like domains"/>
    <property type="match status" value="1"/>
</dbReference>
<accession>A0A183MZM5</accession>
<dbReference type="Proteomes" id="UP000277204">
    <property type="component" value="Unassembled WGS sequence"/>
</dbReference>
<proteinExistence type="predicted"/>
<name>A0A183MZM5_9TREM</name>
<dbReference type="AlphaFoldDB" id="A0A183MZM5"/>
<keyword evidence="2" id="KW-1185">Reference proteome</keyword>
<dbReference type="STRING" id="48269.A0A183MZM5"/>